<dbReference type="InterPro" id="IPR011330">
    <property type="entry name" value="Glyco_hydro/deAcase_b/a-brl"/>
</dbReference>
<comment type="caution">
    <text evidence="5">The sequence shown here is derived from an EMBL/GenBank/DDBJ whole genome shotgun (WGS) entry which is preliminary data.</text>
</comment>
<dbReference type="GO" id="GO:0016810">
    <property type="term" value="F:hydrolase activity, acting on carbon-nitrogen (but not peptide) bonds"/>
    <property type="evidence" value="ECO:0007669"/>
    <property type="project" value="InterPro"/>
</dbReference>
<dbReference type="PANTHER" id="PTHR10587">
    <property type="entry name" value="GLYCOSYL TRANSFERASE-RELATED"/>
    <property type="match status" value="1"/>
</dbReference>
<keyword evidence="1" id="KW-0479">Metal-binding</keyword>
<dbReference type="GO" id="GO:0016020">
    <property type="term" value="C:membrane"/>
    <property type="evidence" value="ECO:0007669"/>
    <property type="project" value="TreeGrafter"/>
</dbReference>
<evidence type="ECO:0000256" key="1">
    <source>
        <dbReference type="ARBA" id="ARBA00022723"/>
    </source>
</evidence>
<dbReference type="InterPro" id="IPR050248">
    <property type="entry name" value="Polysacc_deacetylase_ArnD"/>
</dbReference>
<name>A0A852SQI4_9MICO</name>
<proteinExistence type="predicted"/>
<dbReference type="PROSITE" id="PS51677">
    <property type="entry name" value="NODB"/>
    <property type="match status" value="1"/>
</dbReference>
<protein>
    <submittedName>
        <fullName evidence="5">Peptidoglycan/xylan/chitin deacetylase (PgdA/CDA1 family)</fullName>
    </submittedName>
</protein>
<feature type="chain" id="PRO_5038799652" evidence="3">
    <location>
        <begin position="24"/>
        <end position="539"/>
    </location>
</feature>
<reference evidence="5 6" key="1">
    <citation type="submission" date="2020-07" db="EMBL/GenBank/DDBJ databases">
        <title>Sequencing the genomes of 1000 actinobacteria strains.</title>
        <authorList>
            <person name="Klenk H.-P."/>
        </authorList>
    </citation>
    <scope>NUCLEOTIDE SEQUENCE [LARGE SCALE GENOMIC DNA]</scope>
    <source>
        <strain evidence="5 6">DSM 26474</strain>
    </source>
</reference>
<dbReference type="Gene3D" id="3.20.20.370">
    <property type="entry name" value="Glycoside hydrolase/deacetylase"/>
    <property type="match status" value="1"/>
</dbReference>
<dbReference type="PANTHER" id="PTHR10587:SF133">
    <property type="entry name" value="CHITIN DEACETYLASE 1-RELATED"/>
    <property type="match status" value="1"/>
</dbReference>
<dbReference type="RefSeq" id="WP_179548102.1">
    <property type="nucleotide sequence ID" value="NZ_BSEW01000002.1"/>
</dbReference>
<dbReference type="Proteomes" id="UP000549913">
    <property type="component" value="Unassembled WGS sequence"/>
</dbReference>
<evidence type="ECO:0000256" key="3">
    <source>
        <dbReference type="SAM" id="SignalP"/>
    </source>
</evidence>
<dbReference type="AlphaFoldDB" id="A0A852SQI4"/>
<sequence>MRRRASAGVTAAVLMVASAGVLAGCASVPPASGPWVPREAQPAVVDVSVDDGATTASGTSPAAPQTATGLDTRLLYSADPASPVAVRWAEIPGDAGFTAMLRERVLGAVTEHAAATGVAWVPAADAPGLPPEARGCVAGSTSRPAAELLADPAFTPPAQAGAPTLTITCEVVAGAGTVIAQALRILTSTAGQVTSDETTVYFAETSGAFTVTSEAFLSDDGLRQLLRDTVQALKIEAGAMRPEMVQSADDFAPDQLRDLFSHLALGADGSLTVRVAAGFTVPELDALAAASAEIGRPHVVSVPAALATPLLSEQGRQVQAALTSGAPLSLPAASPRGDETVDCTVFACVAVTFDDGPGQHTGAVLDALAERRAAATFFVQGYRVEQNRGMLVRADAEGHQIGNHTWNHPDLTKLPDEEVKSQLERTSVLIKATIGASPTTFRPPYGAVDPRVLGDTALPAILWTVDTLDWQLPDDDVLLGRAVTGVDPGDIVLLHDVHENTARMTPAILDGLLGRGFTLVTLEQLLGGTPAPHTTTRAG</sequence>
<dbReference type="SUPFAM" id="SSF88713">
    <property type="entry name" value="Glycoside hydrolase/deacetylase"/>
    <property type="match status" value="1"/>
</dbReference>
<evidence type="ECO:0000256" key="2">
    <source>
        <dbReference type="ARBA" id="ARBA00022801"/>
    </source>
</evidence>
<dbReference type="InterPro" id="IPR002509">
    <property type="entry name" value="NODB_dom"/>
</dbReference>
<evidence type="ECO:0000313" key="5">
    <source>
        <dbReference type="EMBL" id="NYD71076.1"/>
    </source>
</evidence>
<feature type="domain" description="NodB homology" evidence="4">
    <location>
        <begin position="347"/>
        <end position="520"/>
    </location>
</feature>
<dbReference type="GO" id="GO:0005975">
    <property type="term" value="P:carbohydrate metabolic process"/>
    <property type="evidence" value="ECO:0007669"/>
    <property type="project" value="InterPro"/>
</dbReference>
<keyword evidence="2" id="KW-0378">Hydrolase</keyword>
<keyword evidence="6" id="KW-1185">Reference proteome</keyword>
<organism evidence="5 6">
    <name type="scientific">Herbiconiux flava</name>
    <dbReference type="NCBI Taxonomy" id="881268"/>
    <lineage>
        <taxon>Bacteria</taxon>
        <taxon>Bacillati</taxon>
        <taxon>Actinomycetota</taxon>
        <taxon>Actinomycetes</taxon>
        <taxon>Micrococcales</taxon>
        <taxon>Microbacteriaceae</taxon>
        <taxon>Herbiconiux</taxon>
    </lineage>
</organism>
<feature type="signal peptide" evidence="3">
    <location>
        <begin position="1"/>
        <end position="23"/>
    </location>
</feature>
<accession>A0A852SQI4</accession>
<gene>
    <name evidence="5" type="ORF">BJ984_002234</name>
</gene>
<dbReference type="EMBL" id="JACCBM010000001">
    <property type="protein sequence ID" value="NYD71076.1"/>
    <property type="molecule type" value="Genomic_DNA"/>
</dbReference>
<dbReference type="Pfam" id="PF01522">
    <property type="entry name" value="Polysacc_deac_1"/>
    <property type="match status" value="1"/>
</dbReference>
<keyword evidence="3" id="KW-0732">Signal</keyword>
<dbReference type="GO" id="GO:0046872">
    <property type="term" value="F:metal ion binding"/>
    <property type="evidence" value="ECO:0007669"/>
    <property type="project" value="UniProtKB-KW"/>
</dbReference>
<evidence type="ECO:0000313" key="6">
    <source>
        <dbReference type="Proteomes" id="UP000549913"/>
    </source>
</evidence>
<evidence type="ECO:0000259" key="4">
    <source>
        <dbReference type="PROSITE" id="PS51677"/>
    </source>
</evidence>
<dbReference type="PROSITE" id="PS51257">
    <property type="entry name" value="PROKAR_LIPOPROTEIN"/>
    <property type="match status" value="1"/>
</dbReference>